<comment type="caution">
    <text evidence="1">The sequence shown here is derived from an EMBL/GenBank/DDBJ whole genome shotgun (WGS) entry which is preliminary data.</text>
</comment>
<evidence type="ECO:0000313" key="1">
    <source>
        <dbReference type="EMBL" id="GBP62550.1"/>
    </source>
</evidence>
<organism evidence="1 2">
    <name type="scientific">Eumeta variegata</name>
    <name type="common">Bagworm moth</name>
    <name type="synonym">Eumeta japonica</name>
    <dbReference type="NCBI Taxonomy" id="151549"/>
    <lineage>
        <taxon>Eukaryota</taxon>
        <taxon>Metazoa</taxon>
        <taxon>Ecdysozoa</taxon>
        <taxon>Arthropoda</taxon>
        <taxon>Hexapoda</taxon>
        <taxon>Insecta</taxon>
        <taxon>Pterygota</taxon>
        <taxon>Neoptera</taxon>
        <taxon>Endopterygota</taxon>
        <taxon>Lepidoptera</taxon>
        <taxon>Glossata</taxon>
        <taxon>Ditrysia</taxon>
        <taxon>Tineoidea</taxon>
        <taxon>Psychidae</taxon>
        <taxon>Oiketicinae</taxon>
        <taxon>Eumeta</taxon>
    </lineage>
</organism>
<dbReference type="AlphaFoldDB" id="A0A4C1XHI2"/>
<dbReference type="EMBL" id="BGZK01000843">
    <property type="protein sequence ID" value="GBP62550.1"/>
    <property type="molecule type" value="Genomic_DNA"/>
</dbReference>
<keyword evidence="2" id="KW-1185">Reference proteome</keyword>
<accession>A0A4C1XHI2</accession>
<evidence type="ECO:0000313" key="2">
    <source>
        <dbReference type="Proteomes" id="UP000299102"/>
    </source>
</evidence>
<name>A0A4C1XHI2_EUMVA</name>
<sequence length="79" mass="8565">MPNCSTNARAFLFTYLTIRPRNSGRRRLVAVYPPQPLRYRRPTLAPVLDVPPTAQTLVPAWPPAPLPAPPAPAAPAGGR</sequence>
<reference evidence="1 2" key="1">
    <citation type="journal article" date="2019" name="Commun. Biol.">
        <title>The bagworm genome reveals a unique fibroin gene that provides high tensile strength.</title>
        <authorList>
            <person name="Kono N."/>
            <person name="Nakamura H."/>
            <person name="Ohtoshi R."/>
            <person name="Tomita M."/>
            <person name="Numata K."/>
            <person name="Arakawa K."/>
        </authorList>
    </citation>
    <scope>NUCLEOTIDE SEQUENCE [LARGE SCALE GENOMIC DNA]</scope>
</reference>
<gene>
    <name evidence="1" type="ORF">EVAR_21922_1</name>
</gene>
<dbReference type="Proteomes" id="UP000299102">
    <property type="component" value="Unassembled WGS sequence"/>
</dbReference>
<proteinExistence type="predicted"/>
<protein>
    <submittedName>
        <fullName evidence="1">Uncharacterized protein</fullName>
    </submittedName>
</protein>